<name>A0A842J742_9BACT</name>
<dbReference type="InterPro" id="IPR012550">
    <property type="entry name" value="DUF1706"/>
</dbReference>
<dbReference type="InterPro" id="IPR034660">
    <property type="entry name" value="DinB/YfiT-like"/>
</dbReference>
<dbReference type="RefSeq" id="WP_185897657.1">
    <property type="nucleotide sequence ID" value="NZ_JACLZK010000001.1"/>
</dbReference>
<protein>
    <submittedName>
        <fullName evidence="1">ClbS/DfsB family four-helix bundle protein</fullName>
    </submittedName>
</protein>
<reference evidence="1 2" key="1">
    <citation type="submission" date="2020-08" db="EMBL/GenBank/DDBJ databases">
        <title>Complete genome and description of Campylobacter massiliensis Marseille-Q3452 sp. nov.</title>
        <authorList>
            <person name="Antezack A."/>
        </authorList>
    </citation>
    <scope>NUCLEOTIDE SEQUENCE [LARGE SCALE GENOMIC DNA]</scope>
    <source>
        <strain evidence="1 2">Marseille-Q3452</strain>
    </source>
</reference>
<dbReference type="SUPFAM" id="SSF109854">
    <property type="entry name" value="DinB/YfiT-like putative metalloenzymes"/>
    <property type="match status" value="1"/>
</dbReference>
<dbReference type="PIRSF" id="PIRSF031551">
    <property type="entry name" value="DUF1706"/>
    <property type="match status" value="1"/>
</dbReference>
<dbReference type="PANTHER" id="PTHR40658">
    <property type="match status" value="1"/>
</dbReference>
<dbReference type="Gene3D" id="1.20.120.450">
    <property type="entry name" value="dinb family like domain"/>
    <property type="match status" value="1"/>
</dbReference>
<keyword evidence="2" id="KW-1185">Reference proteome</keyword>
<proteinExistence type="predicted"/>
<dbReference type="Pfam" id="PF08020">
    <property type="entry name" value="DUF1706"/>
    <property type="match status" value="1"/>
</dbReference>
<gene>
    <name evidence="1" type="ORF">H7R39_01485</name>
</gene>
<dbReference type="Proteomes" id="UP000552683">
    <property type="component" value="Unassembled WGS sequence"/>
</dbReference>
<organism evidence="1 2">
    <name type="scientific">Campylobacter massiliensis</name>
    <dbReference type="NCBI Taxonomy" id="2762557"/>
    <lineage>
        <taxon>Bacteria</taxon>
        <taxon>Pseudomonadati</taxon>
        <taxon>Campylobacterota</taxon>
        <taxon>Epsilonproteobacteria</taxon>
        <taxon>Campylobacterales</taxon>
        <taxon>Campylobacteraceae</taxon>
        <taxon>Campylobacter</taxon>
    </lineage>
</organism>
<dbReference type="AlphaFoldDB" id="A0A842J742"/>
<evidence type="ECO:0000313" key="1">
    <source>
        <dbReference type="EMBL" id="MBC2881962.1"/>
    </source>
</evidence>
<dbReference type="EMBL" id="JACLZK010000001">
    <property type="protein sequence ID" value="MBC2881962.1"/>
    <property type="molecule type" value="Genomic_DNA"/>
</dbReference>
<dbReference type="PANTHER" id="PTHR40658:SF4">
    <property type="entry name" value="HYPOTHETICAL CYTOSOLIC PROTEIN"/>
    <property type="match status" value="1"/>
</dbReference>
<evidence type="ECO:0000313" key="2">
    <source>
        <dbReference type="Proteomes" id="UP000552683"/>
    </source>
</evidence>
<sequence>MPRPTNKIDLLNDSEANFKKLLSLVESLSEAQQEAKFDFEDRDKCVRDVLAHLYEWHLLLINFIQKNLSGERASFLPEPYNWKTYPQMNVQIWRKHQDTPLCEAKTLLAQTHEKAMQLTANFSDEELFARGYFNFTGNLNLAAYVIGSTSSHYDWAIKKIRKHKRSLKSGS</sequence>
<accession>A0A842J742</accession>
<comment type="caution">
    <text evidence="1">The sequence shown here is derived from an EMBL/GenBank/DDBJ whole genome shotgun (WGS) entry which is preliminary data.</text>
</comment>